<reference evidence="3 4" key="1">
    <citation type="submission" date="2024-06" db="EMBL/GenBank/DDBJ databases">
        <title>Genomic Encyclopedia of Type Strains, Phase IV (KMG-IV): sequencing the most valuable type-strain genomes for metagenomic binning, comparative biology and taxonomic classification.</title>
        <authorList>
            <person name="Goeker M."/>
        </authorList>
    </citation>
    <scope>NUCLEOTIDE SEQUENCE [LARGE SCALE GENOMIC DNA]</scope>
    <source>
        <strain evidence="3 4">DSM 29492</strain>
    </source>
</reference>
<evidence type="ECO:0000256" key="2">
    <source>
        <dbReference type="SAM" id="SignalP"/>
    </source>
</evidence>
<evidence type="ECO:0000313" key="4">
    <source>
        <dbReference type="Proteomes" id="UP001549106"/>
    </source>
</evidence>
<evidence type="ECO:0000256" key="1">
    <source>
        <dbReference type="SAM" id="MobiDB-lite"/>
    </source>
</evidence>
<comment type="caution">
    <text evidence="3">The sequence shown here is derived from an EMBL/GenBank/DDBJ whole genome shotgun (WGS) entry which is preliminary data.</text>
</comment>
<dbReference type="RefSeq" id="WP_257464860.1">
    <property type="nucleotide sequence ID" value="NZ_BAABXP010000009.1"/>
</dbReference>
<proteinExistence type="predicted"/>
<organism evidence="3 4">
    <name type="scientific">Blautia caecimuris</name>
    <dbReference type="NCBI Taxonomy" id="1796615"/>
    <lineage>
        <taxon>Bacteria</taxon>
        <taxon>Bacillati</taxon>
        <taxon>Bacillota</taxon>
        <taxon>Clostridia</taxon>
        <taxon>Lachnospirales</taxon>
        <taxon>Lachnospiraceae</taxon>
        <taxon>Blautia</taxon>
    </lineage>
</organism>
<keyword evidence="4" id="KW-1185">Reference proteome</keyword>
<dbReference type="Proteomes" id="UP001549106">
    <property type="component" value="Unassembled WGS sequence"/>
</dbReference>
<name>A0ABV2M3J7_9FIRM</name>
<evidence type="ECO:0000313" key="3">
    <source>
        <dbReference type="EMBL" id="MET3750974.1"/>
    </source>
</evidence>
<feature type="chain" id="PRO_5046199985" description="DUF5666 domain-containing protein" evidence="2">
    <location>
        <begin position="17"/>
        <end position="379"/>
    </location>
</feature>
<gene>
    <name evidence="3" type="ORF">ABID24_002228</name>
</gene>
<evidence type="ECO:0008006" key="5">
    <source>
        <dbReference type="Google" id="ProtNLM"/>
    </source>
</evidence>
<feature type="signal peptide" evidence="2">
    <location>
        <begin position="1"/>
        <end position="16"/>
    </location>
</feature>
<protein>
    <recommendedName>
        <fullName evidence="5">DUF5666 domain-containing protein</fullName>
    </recommendedName>
</protein>
<sequence length="379" mass="40661">MKKLSAALLCTTLLFAVSGCIPSETSDGPVSSDKPEIQADAPQNPRVYMDEIRGTVKDFTGSRLTLCQKSDTYSFDISQAELECREGLLAGADVCVIYEGQLNTTDTSSVRVLKVADAYHDRAELKEKKTYGQVQGLTENTITLKSKSGKTATYPVTGTEQYYQNGLRPGGWVYLHYRGDFGQGTSENPNILDASQLKVLRVSDIDPLKVPEPTPTPPPQPDTAVPQEKQLRTVIRSVNMNILQVSPDNSDTVLKLDMSSVPCHFSGGIATGAHVNITYTGEFTGTTLDGITVLGITGEIPEQANKHSISSAISGEIIGSTANTITIMSPDGISLTFFTDTAQNSSTGGLLTGSSVKLTFDPAESRNTNIYTCVKIEDA</sequence>
<feature type="region of interest" description="Disordered" evidence="1">
    <location>
        <begin position="24"/>
        <end position="43"/>
    </location>
</feature>
<dbReference type="PROSITE" id="PS51257">
    <property type="entry name" value="PROKAR_LIPOPROTEIN"/>
    <property type="match status" value="1"/>
</dbReference>
<keyword evidence="2" id="KW-0732">Signal</keyword>
<dbReference type="EMBL" id="JBEPMJ010000016">
    <property type="protein sequence ID" value="MET3750974.1"/>
    <property type="molecule type" value="Genomic_DNA"/>
</dbReference>
<accession>A0ABV2M3J7</accession>